<feature type="domain" description="Peptidase M10 metallopeptidase" evidence="11">
    <location>
        <begin position="39"/>
        <end position="194"/>
    </location>
</feature>
<dbReference type="InterPro" id="IPR007513">
    <property type="entry name" value="SERF-like_N"/>
</dbReference>
<organism evidence="13 14">
    <name type="scientific">Cryptolaemus montrouzieri</name>
    <dbReference type="NCBI Taxonomy" id="559131"/>
    <lineage>
        <taxon>Eukaryota</taxon>
        <taxon>Metazoa</taxon>
        <taxon>Ecdysozoa</taxon>
        <taxon>Arthropoda</taxon>
        <taxon>Hexapoda</taxon>
        <taxon>Insecta</taxon>
        <taxon>Pterygota</taxon>
        <taxon>Neoptera</taxon>
        <taxon>Endopterygota</taxon>
        <taxon>Coleoptera</taxon>
        <taxon>Polyphaga</taxon>
        <taxon>Cucujiformia</taxon>
        <taxon>Coccinelloidea</taxon>
        <taxon>Coccinellidae</taxon>
        <taxon>Scymninae</taxon>
        <taxon>Scymnini</taxon>
        <taxon>Cryptolaemus</taxon>
    </lineage>
</organism>
<comment type="cofactor">
    <cofactor evidence="9">
        <name>Zn(2+)</name>
        <dbReference type="ChEBI" id="CHEBI:29105"/>
    </cofactor>
    <text evidence="9">Binds 2 Zn(2+) ions per subunit.</text>
</comment>
<feature type="domain" description="Small EDRK-rich factor-like N-terminal" evidence="12">
    <location>
        <begin position="1"/>
        <end position="37"/>
    </location>
</feature>
<feature type="binding site" evidence="9">
    <location>
        <position position="100"/>
    </location>
    <ligand>
        <name>Ca(2+)</name>
        <dbReference type="ChEBI" id="CHEBI:29108"/>
        <label>3</label>
    </ligand>
</feature>
<dbReference type="SUPFAM" id="SSF55486">
    <property type="entry name" value="Metalloproteases ('zincins'), catalytic domain"/>
    <property type="match status" value="1"/>
</dbReference>
<dbReference type="InterPro" id="IPR024079">
    <property type="entry name" value="MetalloPept_cat_dom_sf"/>
</dbReference>
<evidence type="ECO:0000256" key="6">
    <source>
        <dbReference type="ARBA" id="ARBA00022833"/>
    </source>
</evidence>
<evidence type="ECO:0000313" key="13">
    <source>
        <dbReference type="EMBL" id="KAL3279647.1"/>
    </source>
</evidence>
<dbReference type="PRINTS" id="PR00138">
    <property type="entry name" value="MATRIXIN"/>
</dbReference>
<evidence type="ECO:0000256" key="10">
    <source>
        <dbReference type="SAM" id="MobiDB-lite"/>
    </source>
</evidence>
<dbReference type="PANTHER" id="PTHR10201:SF291">
    <property type="entry name" value="MATRIX METALLOPROTEINASE 1, ISOFORM C-RELATED"/>
    <property type="match status" value="1"/>
</dbReference>
<feature type="binding site" evidence="9">
    <location>
        <position position="127"/>
    </location>
    <ligand>
        <name>Ca(2+)</name>
        <dbReference type="ChEBI" id="CHEBI:29108"/>
        <label>1</label>
    </ligand>
</feature>
<keyword evidence="5" id="KW-0378">Hydrolase</keyword>
<feature type="compositionally biased region" description="Basic and acidic residues" evidence="10">
    <location>
        <begin position="26"/>
        <end position="45"/>
    </location>
</feature>
<evidence type="ECO:0000256" key="5">
    <source>
        <dbReference type="ARBA" id="ARBA00022801"/>
    </source>
</evidence>
<feature type="binding site" evidence="9">
    <location>
        <position position="116"/>
    </location>
    <ligand>
        <name>Ca(2+)</name>
        <dbReference type="ChEBI" id="CHEBI:29108"/>
        <label>2</label>
    </ligand>
</feature>
<dbReference type="GO" id="GO:0006508">
    <property type="term" value="P:proteolysis"/>
    <property type="evidence" value="ECO:0007669"/>
    <property type="project" value="UniProtKB-KW"/>
</dbReference>
<keyword evidence="14" id="KW-1185">Reference proteome</keyword>
<keyword evidence="9" id="KW-0106">Calcium</keyword>
<feature type="binding site" evidence="9">
    <location>
        <position position="168"/>
    </location>
    <ligand>
        <name>Zn(2+)</name>
        <dbReference type="ChEBI" id="CHEBI:29105"/>
        <label>2</label>
        <note>catalytic</note>
    </ligand>
</feature>
<evidence type="ECO:0000256" key="4">
    <source>
        <dbReference type="ARBA" id="ARBA00022729"/>
    </source>
</evidence>
<dbReference type="Gene3D" id="3.40.390.10">
    <property type="entry name" value="Collagenase (Catalytic Domain)"/>
    <property type="match status" value="1"/>
</dbReference>
<comment type="caution">
    <text evidence="13">The sequence shown here is derived from an EMBL/GenBank/DDBJ whole genome shotgun (WGS) entry which is preliminary data.</text>
</comment>
<keyword evidence="6 9" id="KW-0862">Zinc</keyword>
<evidence type="ECO:0000259" key="11">
    <source>
        <dbReference type="Pfam" id="PF00413"/>
    </source>
</evidence>
<keyword evidence="2" id="KW-0645">Protease</keyword>
<proteinExistence type="inferred from homology"/>
<evidence type="ECO:0000313" key="14">
    <source>
        <dbReference type="Proteomes" id="UP001516400"/>
    </source>
</evidence>
<feature type="active site" evidence="8">
    <location>
        <position position="151"/>
    </location>
</feature>
<keyword evidence="3 9" id="KW-0479">Metal-binding</keyword>
<gene>
    <name evidence="13" type="ORF">HHI36_017153</name>
</gene>
<evidence type="ECO:0000256" key="9">
    <source>
        <dbReference type="PIRSR" id="PIRSR621190-2"/>
    </source>
</evidence>
<feature type="binding site" evidence="9">
    <location>
        <position position="150"/>
    </location>
    <ligand>
        <name>Zn(2+)</name>
        <dbReference type="ChEBI" id="CHEBI:29105"/>
        <label>2</label>
        <note>catalytic</note>
    </ligand>
</feature>
<sequence>MTRGNQREVARSKNLKKKQDGKKKKSAEEDISVEKRKERDAEKMREKQGKKKCFDEWARHTNMTFFMVETKPDIVMSYRSVKQRNFHECETSSACPFDLDGPGGILGDAFFPDLSNHCIEIQLYNTENWFEGVGTFPPQNYHSQYYTLLHEISHSLGIKRTGVNAAVMCPNLNDNRKSIESDKDDINALQSVYGLPPTKKKLNEATIRKSTTRTTTQPSKTIQTTAVKRTAALDKPAPNLFEVNSNYINCLS</sequence>
<comment type="similarity">
    <text evidence="1">Belongs to the peptidase M10A family.</text>
</comment>
<feature type="region of interest" description="Disordered" evidence="10">
    <location>
        <begin position="1"/>
        <end position="45"/>
    </location>
</feature>
<dbReference type="EMBL" id="JABFTP020000124">
    <property type="protein sequence ID" value="KAL3279647.1"/>
    <property type="molecule type" value="Genomic_DNA"/>
</dbReference>
<dbReference type="InterPro" id="IPR021190">
    <property type="entry name" value="Pept_M10A"/>
</dbReference>
<feature type="binding site" evidence="9">
    <location>
        <position position="101"/>
    </location>
    <ligand>
        <name>Ca(2+)</name>
        <dbReference type="ChEBI" id="CHEBI:29108"/>
        <label>3</label>
    </ligand>
</feature>
<protein>
    <submittedName>
        <fullName evidence="13">Uncharacterized protein</fullName>
    </submittedName>
</protein>
<name>A0ABD2NMJ2_9CUCU</name>
<evidence type="ECO:0000256" key="1">
    <source>
        <dbReference type="ARBA" id="ARBA00010370"/>
    </source>
</evidence>
<feature type="compositionally biased region" description="Basic residues" evidence="10">
    <location>
        <begin position="13"/>
        <end position="25"/>
    </location>
</feature>
<keyword evidence="4" id="KW-0732">Signal</keyword>
<dbReference type="AlphaFoldDB" id="A0ABD2NMJ2"/>
<evidence type="ECO:0000256" key="8">
    <source>
        <dbReference type="PIRSR" id="PIRSR621190-1"/>
    </source>
</evidence>
<feature type="binding site" evidence="9">
    <location>
        <position position="73"/>
    </location>
    <ligand>
        <name>Ca(2+)</name>
        <dbReference type="ChEBI" id="CHEBI:29108"/>
        <label>2</label>
    </ligand>
</feature>
<dbReference type="InterPro" id="IPR001818">
    <property type="entry name" value="Pept_M10_metallopeptidase"/>
</dbReference>
<evidence type="ECO:0000256" key="7">
    <source>
        <dbReference type="ARBA" id="ARBA00023049"/>
    </source>
</evidence>
<comment type="cofactor">
    <cofactor evidence="9">
        <name>Ca(2+)</name>
        <dbReference type="ChEBI" id="CHEBI:29108"/>
    </cofactor>
    <text evidence="9">Can bind about 5 Ca(2+) ions per subunit.</text>
</comment>
<dbReference type="PANTHER" id="PTHR10201">
    <property type="entry name" value="MATRIX METALLOPROTEINASE"/>
    <property type="match status" value="1"/>
</dbReference>
<feature type="compositionally biased region" description="Basic and acidic residues" evidence="10">
    <location>
        <begin position="1"/>
        <end position="11"/>
    </location>
</feature>
<evidence type="ECO:0000259" key="12">
    <source>
        <dbReference type="Pfam" id="PF04419"/>
    </source>
</evidence>
<evidence type="ECO:0000256" key="2">
    <source>
        <dbReference type="ARBA" id="ARBA00022670"/>
    </source>
</evidence>
<dbReference type="GO" id="GO:0008237">
    <property type="term" value="F:metallopeptidase activity"/>
    <property type="evidence" value="ECO:0007669"/>
    <property type="project" value="UniProtKB-KW"/>
</dbReference>
<reference evidence="13 14" key="1">
    <citation type="journal article" date="2021" name="BMC Biol.">
        <title>Horizontally acquired antibacterial genes associated with adaptive radiation of ladybird beetles.</title>
        <authorList>
            <person name="Li H.S."/>
            <person name="Tang X.F."/>
            <person name="Huang Y.H."/>
            <person name="Xu Z.Y."/>
            <person name="Chen M.L."/>
            <person name="Du X.Y."/>
            <person name="Qiu B.Y."/>
            <person name="Chen P.T."/>
            <person name="Zhang W."/>
            <person name="Slipinski A."/>
            <person name="Escalona H.E."/>
            <person name="Waterhouse R.M."/>
            <person name="Zwick A."/>
            <person name="Pang H."/>
        </authorList>
    </citation>
    <scope>NUCLEOTIDE SEQUENCE [LARGE SCALE GENOMIC DNA]</scope>
    <source>
        <strain evidence="13">SYSU2018</strain>
    </source>
</reference>
<evidence type="ECO:0000256" key="3">
    <source>
        <dbReference type="ARBA" id="ARBA00022723"/>
    </source>
</evidence>
<keyword evidence="7" id="KW-0482">Metalloprotease</keyword>
<dbReference type="Pfam" id="PF00413">
    <property type="entry name" value="Peptidase_M10"/>
    <property type="match status" value="1"/>
</dbReference>
<feature type="binding site" evidence="9">
    <location>
        <position position="127"/>
    </location>
    <ligand>
        <name>Ca(2+)</name>
        <dbReference type="ChEBI" id="CHEBI:29108"/>
        <label>3</label>
    </ligand>
</feature>
<dbReference type="Proteomes" id="UP001516400">
    <property type="component" value="Unassembled WGS sequence"/>
</dbReference>
<feature type="binding site" evidence="9">
    <location>
        <position position="154"/>
    </location>
    <ligand>
        <name>Zn(2+)</name>
        <dbReference type="ChEBI" id="CHEBI:29105"/>
        <label>2</label>
        <note>catalytic</note>
    </ligand>
</feature>
<accession>A0ABD2NMJ2</accession>
<dbReference type="Pfam" id="PF04419">
    <property type="entry name" value="SERF-like_N"/>
    <property type="match status" value="1"/>
</dbReference>
<dbReference type="GO" id="GO:0046872">
    <property type="term" value="F:metal ion binding"/>
    <property type="evidence" value="ECO:0007669"/>
    <property type="project" value="UniProtKB-KW"/>
</dbReference>